<keyword evidence="1" id="KW-0812">Transmembrane</keyword>
<feature type="transmembrane region" description="Helical" evidence="1">
    <location>
        <begin position="124"/>
        <end position="142"/>
    </location>
</feature>
<accession>A0A414AWD7</accession>
<dbReference type="InterPro" id="IPR032713">
    <property type="entry name" value="EmrE"/>
</dbReference>
<comment type="caution">
    <text evidence="2">The sequence shown here is derived from an EMBL/GenBank/DDBJ whole genome shotgun (WGS) entry which is preliminary data.</text>
</comment>
<protein>
    <submittedName>
        <fullName evidence="2">Multidrug resistance efflux transporter family protein</fullName>
    </submittedName>
</protein>
<organism evidence="2 3">
    <name type="scientific">Enterocloster bolteae</name>
    <dbReference type="NCBI Taxonomy" id="208479"/>
    <lineage>
        <taxon>Bacteria</taxon>
        <taxon>Bacillati</taxon>
        <taxon>Bacillota</taxon>
        <taxon>Clostridia</taxon>
        <taxon>Lachnospirales</taxon>
        <taxon>Lachnospiraceae</taxon>
        <taxon>Enterocloster</taxon>
    </lineage>
</organism>
<evidence type="ECO:0000256" key="1">
    <source>
        <dbReference type="SAM" id="Phobius"/>
    </source>
</evidence>
<feature type="transmembrane region" description="Helical" evidence="1">
    <location>
        <begin position="71"/>
        <end position="90"/>
    </location>
</feature>
<feature type="transmembrane region" description="Helical" evidence="1">
    <location>
        <begin position="247"/>
        <end position="271"/>
    </location>
</feature>
<keyword evidence="1" id="KW-1133">Transmembrane helix</keyword>
<feature type="transmembrane region" description="Helical" evidence="1">
    <location>
        <begin position="217"/>
        <end position="235"/>
    </location>
</feature>
<dbReference type="EMBL" id="QSHZ01000010">
    <property type="protein sequence ID" value="RHC56105.1"/>
    <property type="molecule type" value="Genomic_DNA"/>
</dbReference>
<feature type="transmembrane region" description="Helical" evidence="1">
    <location>
        <begin position="277"/>
        <end position="295"/>
    </location>
</feature>
<proteinExistence type="predicted"/>
<feature type="transmembrane region" description="Helical" evidence="1">
    <location>
        <begin position="148"/>
        <end position="165"/>
    </location>
</feature>
<sequence length="313" mass="34071">MKKALIYGILASFFFAFTFILNRSMNLAGGYWMWAASLRYLFTFPILWIMLAGSPSAGRVWSAVKEAPVSWLVWSTVGFGLFYAPLTFGSVLGESWLAAATWQLTIVAGVLLTPLFGKRIPIRNLGWSVLVLAGVFMMQVPHLKRMEVRTVFFTLAPILVAAFSYPLGNRKMMALCPAGMTTLERVYGMTLCSMPFWIFMSGWAWVKAGPAGRGQVFQSLCVALFSGVIATILFFKATDLVKENPRHLAVIEATQCGEVVFTLLGGILLLKDRVPEPAGLAGIAVIVAGMVGNSLSAGKQCGESAVYPADSRQ</sequence>
<gene>
    <name evidence="2" type="ORF">DW839_11190</name>
</gene>
<feature type="transmembrane region" description="Helical" evidence="1">
    <location>
        <begin position="5"/>
        <end position="25"/>
    </location>
</feature>
<dbReference type="RefSeq" id="WP_117625910.1">
    <property type="nucleotide sequence ID" value="NZ_CAUFHZ010000093.1"/>
</dbReference>
<dbReference type="Proteomes" id="UP000283975">
    <property type="component" value="Unassembled WGS sequence"/>
</dbReference>
<reference evidence="2 3" key="1">
    <citation type="submission" date="2018-08" db="EMBL/GenBank/DDBJ databases">
        <title>A genome reference for cultivated species of the human gut microbiota.</title>
        <authorList>
            <person name="Zou Y."/>
            <person name="Xue W."/>
            <person name="Luo G."/>
        </authorList>
    </citation>
    <scope>NUCLEOTIDE SEQUENCE [LARGE SCALE GENOMIC DNA]</scope>
    <source>
        <strain evidence="2 3">AM35-14</strain>
    </source>
</reference>
<feature type="transmembrane region" description="Helical" evidence="1">
    <location>
        <begin position="96"/>
        <end position="117"/>
    </location>
</feature>
<dbReference type="AlphaFoldDB" id="A0A414AWD7"/>
<evidence type="ECO:0000313" key="2">
    <source>
        <dbReference type="EMBL" id="RHC56105.1"/>
    </source>
</evidence>
<name>A0A414AWD7_9FIRM</name>
<keyword evidence="1" id="KW-0472">Membrane</keyword>
<evidence type="ECO:0000313" key="3">
    <source>
        <dbReference type="Proteomes" id="UP000283975"/>
    </source>
</evidence>
<feature type="transmembrane region" description="Helical" evidence="1">
    <location>
        <begin position="31"/>
        <end position="51"/>
    </location>
</feature>
<feature type="transmembrane region" description="Helical" evidence="1">
    <location>
        <begin position="186"/>
        <end position="205"/>
    </location>
</feature>
<dbReference type="Pfam" id="PF13536">
    <property type="entry name" value="EmrE"/>
    <property type="match status" value="1"/>
</dbReference>